<comment type="caution">
    <text evidence="5">The sequence shown here is derived from an EMBL/GenBank/DDBJ whole genome shotgun (WGS) entry which is preliminary data.</text>
</comment>
<dbReference type="Proteomes" id="UP000295606">
    <property type="component" value="Unassembled WGS sequence"/>
</dbReference>
<dbReference type="InterPro" id="IPR029132">
    <property type="entry name" value="CBAH/NAAA_C"/>
</dbReference>
<dbReference type="OrthoDB" id="1265391at2"/>
<dbReference type="CDD" id="cd01902">
    <property type="entry name" value="Ntn_CGH"/>
    <property type="match status" value="1"/>
</dbReference>
<keyword evidence="3" id="KW-0732">Signal</keyword>
<gene>
    <name evidence="5" type="ORF">E1N52_01135</name>
</gene>
<dbReference type="RefSeq" id="WP_133179398.1">
    <property type="nucleotide sequence ID" value="NZ_SMOD01000001.1"/>
</dbReference>
<evidence type="ECO:0000256" key="2">
    <source>
        <dbReference type="ARBA" id="ARBA00022801"/>
    </source>
</evidence>
<comment type="similarity">
    <text evidence="1">Belongs to the peptidase C59 family.</text>
</comment>
<feature type="signal peptide" evidence="3">
    <location>
        <begin position="1"/>
        <end position="24"/>
    </location>
</feature>
<dbReference type="Gene3D" id="3.60.60.10">
    <property type="entry name" value="Penicillin V Acylase, Chain A"/>
    <property type="match status" value="1"/>
</dbReference>
<evidence type="ECO:0000313" key="6">
    <source>
        <dbReference type="Proteomes" id="UP000295606"/>
    </source>
</evidence>
<evidence type="ECO:0000256" key="1">
    <source>
        <dbReference type="ARBA" id="ARBA00006625"/>
    </source>
</evidence>
<sequence length="371" mass="40269">MSRLVRSQLRLKVCVLAASLALLAAPLVIDPAQACTRALYVGDSGLVITGRSMDWSEDMRSNLWVFPAGIERDGNAGPRSPHWRSKYGSVVVSGYDIGSVDGMNERGLVANALYLAETDYGKPNSGRQPLAISLWAQYVLDNFATVGEAVDALGHEPFQIIAPPLPDGKPITIHLALSDSQGDSAILEYIDGKLVIMHDKAYKVMTNSPIYPEQLALDTYWKGVGGLAFLPGTNRAADRFVRTSFLLDAIPRKPDPAYMAGVPQQNPNYQAVASVMSLMRSVSVPLGITTPNMPNLSSTIWRTVADQTNRVYYFDSATRPDTFWVSLSKLNLKPGAPVMKLTIDSGQVYSDEVAGNFVATPSFKFMPAPAP</sequence>
<feature type="domain" description="Choloylglycine hydrolase/NAAA C-terminal" evidence="4">
    <location>
        <begin position="35"/>
        <end position="333"/>
    </location>
</feature>
<dbReference type="PANTHER" id="PTHR35527">
    <property type="entry name" value="CHOLOYLGLYCINE HYDROLASE"/>
    <property type="match status" value="1"/>
</dbReference>
<dbReference type="AlphaFoldDB" id="A0A4R5LM01"/>
<dbReference type="PANTHER" id="PTHR35527:SF2">
    <property type="entry name" value="HYDROLASE"/>
    <property type="match status" value="1"/>
</dbReference>
<evidence type="ECO:0000256" key="3">
    <source>
        <dbReference type="SAM" id="SignalP"/>
    </source>
</evidence>
<feature type="chain" id="PRO_5020267339" evidence="3">
    <location>
        <begin position="25"/>
        <end position="371"/>
    </location>
</feature>
<proteinExistence type="inferred from homology"/>
<dbReference type="EMBL" id="SMOD01000001">
    <property type="protein sequence ID" value="TDG10891.1"/>
    <property type="molecule type" value="Genomic_DNA"/>
</dbReference>
<dbReference type="SUPFAM" id="SSF56235">
    <property type="entry name" value="N-terminal nucleophile aminohydrolases (Ntn hydrolases)"/>
    <property type="match status" value="1"/>
</dbReference>
<dbReference type="InterPro" id="IPR052193">
    <property type="entry name" value="Peptidase_C59"/>
</dbReference>
<evidence type="ECO:0000259" key="4">
    <source>
        <dbReference type="Pfam" id="PF02275"/>
    </source>
</evidence>
<dbReference type="Pfam" id="PF02275">
    <property type="entry name" value="CBAH"/>
    <property type="match status" value="1"/>
</dbReference>
<accession>A0A4R5LM01</accession>
<evidence type="ECO:0000313" key="5">
    <source>
        <dbReference type="EMBL" id="TDG10891.1"/>
    </source>
</evidence>
<organism evidence="5 6">
    <name type="scientific">Paraburkholderia guartelaensis</name>
    <dbReference type="NCBI Taxonomy" id="2546446"/>
    <lineage>
        <taxon>Bacteria</taxon>
        <taxon>Pseudomonadati</taxon>
        <taxon>Pseudomonadota</taxon>
        <taxon>Betaproteobacteria</taxon>
        <taxon>Burkholderiales</taxon>
        <taxon>Burkholderiaceae</taxon>
        <taxon>Paraburkholderia</taxon>
    </lineage>
</organism>
<protein>
    <submittedName>
        <fullName evidence="5">Linear amide C-N hydrolase</fullName>
    </submittedName>
</protein>
<keyword evidence="2 5" id="KW-0378">Hydrolase</keyword>
<dbReference type="InterPro" id="IPR029055">
    <property type="entry name" value="Ntn_hydrolases_N"/>
</dbReference>
<name>A0A4R5LM01_9BURK</name>
<reference evidence="5 6" key="1">
    <citation type="submission" date="2019-03" db="EMBL/GenBank/DDBJ databases">
        <title>Paraburkholderia sp. isolated from native Mimosa gymnas in Guartela State Park, Brazil.</title>
        <authorList>
            <person name="Paulitsch F."/>
            <person name="Hungria M."/>
            <person name="Delamuta J.R.M."/>
            <person name="Ribeiro R.A."/>
            <person name="Dall'Agnol R."/>
            <person name="Silva J.S.B."/>
        </authorList>
    </citation>
    <scope>NUCLEOTIDE SEQUENCE [LARGE SCALE GENOMIC DNA]</scope>
    <source>
        <strain evidence="5 6">CNPSo 3008</strain>
    </source>
</reference>
<dbReference type="GO" id="GO:0016787">
    <property type="term" value="F:hydrolase activity"/>
    <property type="evidence" value="ECO:0007669"/>
    <property type="project" value="UniProtKB-KW"/>
</dbReference>